<dbReference type="EMBL" id="JBHLVF010000010">
    <property type="protein sequence ID" value="MFC0390838.1"/>
    <property type="molecule type" value="Genomic_DNA"/>
</dbReference>
<organism evidence="3 4">
    <name type="scientific">Paenibacillus mendelii</name>
    <dbReference type="NCBI Taxonomy" id="206163"/>
    <lineage>
        <taxon>Bacteria</taxon>
        <taxon>Bacillati</taxon>
        <taxon>Bacillota</taxon>
        <taxon>Bacilli</taxon>
        <taxon>Bacillales</taxon>
        <taxon>Paenibacillaceae</taxon>
        <taxon>Paenibacillus</taxon>
    </lineage>
</organism>
<dbReference type="InterPro" id="IPR014710">
    <property type="entry name" value="RmlC-like_jellyroll"/>
</dbReference>
<name>A0ABV6J7P8_9BACL</name>
<evidence type="ECO:0000313" key="3">
    <source>
        <dbReference type="EMBL" id="MFC0390838.1"/>
    </source>
</evidence>
<dbReference type="Gene3D" id="2.60.120.10">
    <property type="entry name" value="Jelly Rolls"/>
    <property type="match status" value="1"/>
</dbReference>
<proteinExistence type="predicted"/>
<evidence type="ECO:0000313" key="4">
    <source>
        <dbReference type="Proteomes" id="UP001589818"/>
    </source>
</evidence>
<dbReference type="RefSeq" id="WP_204818470.1">
    <property type="nucleotide sequence ID" value="NZ_JANHOF010000004.1"/>
</dbReference>
<dbReference type="PROSITE" id="PS00889">
    <property type="entry name" value="CNMP_BINDING_2"/>
    <property type="match status" value="1"/>
</dbReference>
<reference evidence="3 4" key="1">
    <citation type="submission" date="2024-09" db="EMBL/GenBank/DDBJ databases">
        <authorList>
            <person name="Sun Q."/>
            <person name="Mori K."/>
        </authorList>
    </citation>
    <scope>NUCLEOTIDE SEQUENCE [LARGE SCALE GENOMIC DNA]</scope>
    <source>
        <strain evidence="3 4">CCM 4839</strain>
    </source>
</reference>
<evidence type="ECO:0000256" key="1">
    <source>
        <dbReference type="ARBA" id="ARBA00023159"/>
    </source>
</evidence>
<dbReference type="InterPro" id="IPR018488">
    <property type="entry name" value="cNMP-bd_CS"/>
</dbReference>
<sequence>MKIKRFEMVKSLSNIELAKLLGKLEKRQLSTGEMLFEQGDAGDSMYMIESGRIELFSQTDGAMQSLAVLDPGDSLGEMALLTGEHRSATAIAASDALLYRIEQETFDTLIAEHASISAYFIRLLPQRLILTNDRLQTTKESKSQWITQRLERLPEPKLRFLLWCAVIPVVQQHLIDFVFEPSMSAELISAPELKEFLQLDMSSPQTVTWNDGLSGNPVGDG</sequence>
<protein>
    <submittedName>
        <fullName evidence="3">Crp/Fnr family transcriptional regulator</fullName>
    </submittedName>
</protein>
<dbReference type="PROSITE" id="PS50042">
    <property type="entry name" value="CNMP_BINDING_3"/>
    <property type="match status" value="1"/>
</dbReference>
<dbReference type="Pfam" id="PF00027">
    <property type="entry name" value="cNMP_binding"/>
    <property type="match status" value="1"/>
</dbReference>
<dbReference type="PANTHER" id="PTHR24567">
    <property type="entry name" value="CRP FAMILY TRANSCRIPTIONAL REGULATORY PROTEIN"/>
    <property type="match status" value="1"/>
</dbReference>
<evidence type="ECO:0000259" key="2">
    <source>
        <dbReference type="PROSITE" id="PS50042"/>
    </source>
</evidence>
<comment type="caution">
    <text evidence="3">The sequence shown here is derived from an EMBL/GenBank/DDBJ whole genome shotgun (WGS) entry which is preliminary data.</text>
</comment>
<dbReference type="SMART" id="SM00100">
    <property type="entry name" value="cNMP"/>
    <property type="match status" value="1"/>
</dbReference>
<dbReference type="PRINTS" id="PR00103">
    <property type="entry name" value="CAMPKINASE"/>
</dbReference>
<keyword evidence="4" id="KW-1185">Reference proteome</keyword>
<dbReference type="InterPro" id="IPR050397">
    <property type="entry name" value="Env_Response_Regulators"/>
</dbReference>
<keyword evidence="1" id="KW-0010">Activator</keyword>
<dbReference type="CDD" id="cd00038">
    <property type="entry name" value="CAP_ED"/>
    <property type="match status" value="1"/>
</dbReference>
<dbReference type="PANTHER" id="PTHR24567:SF74">
    <property type="entry name" value="HTH-TYPE TRANSCRIPTIONAL REGULATOR ARCR"/>
    <property type="match status" value="1"/>
</dbReference>
<dbReference type="SUPFAM" id="SSF51206">
    <property type="entry name" value="cAMP-binding domain-like"/>
    <property type="match status" value="1"/>
</dbReference>
<gene>
    <name evidence="3" type="ORF">ACFFJ8_05580</name>
</gene>
<feature type="domain" description="Cyclic nucleotide-binding" evidence="2">
    <location>
        <begin position="8"/>
        <end position="110"/>
    </location>
</feature>
<dbReference type="InterPro" id="IPR000595">
    <property type="entry name" value="cNMP-bd_dom"/>
</dbReference>
<accession>A0ABV6J7P8</accession>
<dbReference type="InterPro" id="IPR018490">
    <property type="entry name" value="cNMP-bd_dom_sf"/>
</dbReference>
<dbReference type="Proteomes" id="UP001589818">
    <property type="component" value="Unassembled WGS sequence"/>
</dbReference>